<evidence type="ECO:0000256" key="2">
    <source>
        <dbReference type="ARBA" id="ARBA00022473"/>
    </source>
</evidence>
<feature type="domain" description="Protein kinase" evidence="16">
    <location>
        <begin position="1"/>
        <end position="255"/>
    </location>
</feature>
<dbReference type="STRING" id="283909.R7TXC9"/>
<evidence type="ECO:0000256" key="1">
    <source>
        <dbReference type="ARBA" id="ARBA00001946"/>
    </source>
</evidence>
<dbReference type="GO" id="GO:0050321">
    <property type="term" value="F:tau-protein kinase activity"/>
    <property type="evidence" value="ECO:0007669"/>
    <property type="project" value="TreeGrafter"/>
</dbReference>
<name>R7TXC9_CAPTE</name>
<dbReference type="OMA" id="HLISCIF"/>
<dbReference type="GO" id="GO:0007283">
    <property type="term" value="P:spermatogenesis"/>
    <property type="evidence" value="ECO:0007669"/>
    <property type="project" value="UniProtKB-KW"/>
</dbReference>
<evidence type="ECO:0000256" key="13">
    <source>
        <dbReference type="ARBA" id="ARBA00022871"/>
    </source>
</evidence>
<protein>
    <recommendedName>
        <fullName evidence="16">Protein kinase domain-containing protein</fullName>
    </recommendedName>
</protein>
<dbReference type="EMBL" id="KB308112">
    <property type="protein sequence ID" value="ELT98252.1"/>
    <property type="molecule type" value="Genomic_DNA"/>
</dbReference>
<dbReference type="EnsemblMetazoa" id="CapteT44950">
    <property type="protein sequence ID" value="CapteP44950"/>
    <property type="gene ID" value="CapteG44950"/>
</dbReference>
<accession>R7TXC9</accession>
<proteinExistence type="inferred from homology"/>
<dbReference type="InterPro" id="IPR017441">
    <property type="entry name" value="Protein_kinase_ATP_BS"/>
</dbReference>
<keyword evidence="13" id="KW-0744">Spermatogenesis</keyword>
<dbReference type="FunFam" id="3.30.200.20:FF:000042">
    <property type="entry name" value="Aurora kinase A"/>
    <property type="match status" value="1"/>
</dbReference>
<dbReference type="PIRSF" id="PIRSF000654">
    <property type="entry name" value="Integrin-linked_kinase"/>
    <property type="match status" value="1"/>
</dbReference>
<keyword evidence="8" id="KW-0418">Kinase</keyword>
<dbReference type="SUPFAM" id="SSF56112">
    <property type="entry name" value="Protein kinase-like (PK-like)"/>
    <property type="match status" value="1"/>
</dbReference>
<evidence type="ECO:0000256" key="12">
    <source>
        <dbReference type="ARBA" id="ARBA00022843"/>
    </source>
</evidence>
<dbReference type="GO" id="GO:0005737">
    <property type="term" value="C:cytoplasm"/>
    <property type="evidence" value="ECO:0007669"/>
    <property type="project" value="TreeGrafter"/>
</dbReference>
<keyword evidence="11" id="KW-0460">Magnesium</keyword>
<keyword evidence="6" id="KW-0479">Metal-binding</keyword>
<dbReference type="InterPro" id="IPR011009">
    <property type="entry name" value="Kinase-like_dom_sf"/>
</dbReference>
<dbReference type="Pfam" id="PF00069">
    <property type="entry name" value="Pkinase"/>
    <property type="match status" value="1"/>
</dbReference>
<keyword evidence="5" id="KW-0808">Transferase</keyword>
<dbReference type="GO" id="GO:0005524">
    <property type="term" value="F:ATP binding"/>
    <property type="evidence" value="ECO:0007669"/>
    <property type="project" value="UniProtKB-UniRule"/>
</dbReference>
<evidence type="ECO:0000256" key="9">
    <source>
        <dbReference type="ARBA" id="ARBA00022782"/>
    </source>
</evidence>
<dbReference type="SMART" id="SM00220">
    <property type="entry name" value="S_TKc"/>
    <property type="match status" value="1"/>
</dbReference>
<feature type="non-terminal residue" evidence="17">
    <location>
        <position position="256"/>
    </location>
</feature>
<sequence length="256" mass="28706">YTIGETIGKGTYGKVKIAYSVQHKQKVAMKIISRRKAPEEYVEKFLAREIAVMAHIQHANIIRFYEAFNQDNKIILVLELARNGDLLELIEKKGAVSECEAKEVLKQIADGIDYLHATNIVHRDLKCENILLTEDSVVKIGDFGFSCTFHDGELLKTYCGSLTYASPELLRGEPYLGPPTDVWSVGVILYCMVAECIPFDETNRVPLIAMQESKAFDFPKEPPLSEHLVALISGILEPDVALRLTIKGVLKSPWLK</sequence>
<evidence type="ECO:0000259" key="16">
    <source>
        <dbReference type="PROSITE" id="PS50011"/>
    </source>
</evidence>
<evidence type="ECO:0000256" key="14">
    <source>
        <dbReference type="PROSITE-ProRule" id="PRU10141"/>
    </source>
</evidence>
<keyword evidence="3 15" id="KW-0723">Serine/threonine-protein kinase</keyword>
<dbReference type="GO" id="GO:0035556">
    <property type="term" value="P:intracellular signal transduction"/>
    <property type="evidence" value="ECO:0007669"/>
    <property type="project" value="TreeGrafter"/>
</dbReference>
<dbReference type="GO" id="GO:0000226">
    <property type="term" value="P:microtubule cytoskeleton organization"/>
    <property type="evidence" value="ECO:0007669"/>
    <property type="project" value="TreeGrafter"/>
</dbReference>
<evidence type="ECO:0000256" key="8">
    <source>
        <dbReference type="ARBA" id="ARBA00022777"/>
    </source>
</evidence>
<comment type="cofactor">
    <cofactor evidence="1">
        <name>Mg(2+)</name>
        <dbReference type="ChEBI" id="CHEBI:18420"/>
    </cofactor>
</comment>
<evidence type="ECO:0000256" key="3">
    <source>
        <dbReference type="ARBA" id="ARBA00022527"/>
    </source>
</evidence>
<reference evidence="18" key="3">
    <citation type="submission" date="2015-06" db="UniProtKB">
        <authorList>
            <consortium name="EnsemblMetazoa"/>
        </authorList>
    </citation>
    <scope>IDENTIFICATION</scope>
</reference>
<dbReference type="Gene3D" id="1.10.510.10">
    <property type="entry name" value="Transferase(Phosphotransferase) domain 1"/>
    <property type="match status" value="1"/>
</dbReference>
<dbReference type="PANTHER" id="PTHR24346">
    <property type="entry name" value="MAP/MICROTUBULE AFFINITY-REGULATING KINASE"/>
    <property type="match status" value="1"/>
</dbReference>
<evidence type="ECO:0000313" key="18">
    <source>
        <dbReference type="EnsemblMetazoa" id="CapteP44950"/>
    </source>
</evidence>
<dbReference type="InterPro" id="IPR008271">
    <property type="entry name" value="Ser/Thr_kinase_AS"/>
</dbReference>
<keyword evidence="4" id="KW-0597">Phosphoprotein</keyword>
<dbReference type="PROSITE" id="PS00108">
    <property type="entry name" value="PROTEIN_KINASE_ST"/>
    <property type="match status" value="1"/>
</dbReference>
<evidence type="ECO:0000256" key="15">
    <source>
        <dbReference type="RuleBase" id="RU000304"/>
    </source>
</evidence>
<keyword evidence="12" id="KW-0832">Ubl conjugation</keyword>
<dbReference type="EMBL" id="AMQN01010549">
    <property type="status" value="NOT_ANNOTATED_CDS"/>
    <property type="molecule type" value="Genomic_DNA"/>
</dbReference>
<dbReference type="PROSITE" id="PS50011">
    <property type="entry name" value="PROTEIN_KINASE_DOM"/>
    <property type="match status" value="1"/>
</dbReference>
<evidence type="ECO:0000256" key="11">
    <source>
        <dbReference type="ARBA" id="ARBA00022842"/>
    </source>
</evidence>
<dbReference type="HOGENOM" id="CLU_000288_63_0_1"/>
<feature type="non-terminal residue" evidence="17">
    <location>
        <position position="1"/>
    </location>
</feature>
<feature type="binding site" evidence="14">
    <location>
        <position position="30"/>
    </location>
    <ligand>
        <name>ATP</name>
        <dbReference type="ChEBI" id="CHEBI:30616"/>
    </ligand>
</feature>
<dbReference type="AlphaFoldDB" id="R7TXC9"/>
<keyword evidence="10 14" id="KW-0067">ATP-binding</keyword>
<dbReference type="FunFam" id="1.10.510.10:FF:000658">
    <property type="entry name" value="Protein CBG12184"/>
    <property type="match status" value="1"/>
</dbReference>
<dbReference type="Proteomes" id="UP000014760">
    <property type="component" value="Unassembled WGS sequence"/>
</dbReference>
<keyword evidence="7 14" id="KW-0547">Nucleotide-binding</keyword>
<comment type="similarity">
    <text evidence="15">Belongs to the protein kinase superfamily.</text>
</comment>
<evidence type="ECO:0000313" key="19">
    <source>
        <dbReference type="Proteomes" id="UP000014760"/>
    </source>
</evidence>
<keyword evidence="19" id="KW-1185">Reference proteome</keyword>
<gene>
    <name evidence="17" type="ORF">CAPTEDRAFT_44950</name>
</gene>
<reference evidence="17 19" key="2">
    <citation type="journal article" date="2013" name="Nature">
        <title>Insights into bilaterian evolution from three spiralian genomes.</title>
        <authorList>
            <person name="Simakov O."/>
            <person name="Marletaz F."/>
            <person name="Cho S.J."/>
            <person name="Edsinger-Gonzales E."/>
            <person name="Havlak P."/>
            <person name="Hellsten U."/>
            <person name="Kuo D.H."/>
            <person name="Larsson T."/>
            <person name="Lv J."/>
            <person name="Arendt D."/>
            <person name="Savage R."/>
            <person name="Osoegawa K."/>
            <person name="de Jong P."/>
            <person name="Grimwood J."/>
            <person name="Chapman J.A."/>
            <person name="Shapiro H."/>
            <person name="Aerts A."/>
            <person name="Otillar R.P."/>
            <person name="Terry A.Y."/>
            <person name="Boore J.L."/>
            <person name="Grigoriev I.V."/>
            <person name="Lindberg D.R."/>
            <person name="Seaver E.C."/>
            <person name="Weisblat D.A."/>
            <person name="Putnam N.H."/>
            <person name="Rokhsar D.S."/>
        </authorList>
    </citation>
    <scope>NUCLEOTIDE SEQUENCE</scope>
    <source>
        <strain evidence="17 19">I ESC-2004</strain>
    </source>
</reference>
<evidence type="ECO:0000313" key="17">
    <source>
        <dbReference type="EMBL" id="ELT98252.1"/>
    </source>
</evidence>
<organism evidence="17">
    <name type="scientific">Capitella teleta</name>
    <name type="common">Polychaete worm</name>
    <dbReference type="NCBI Taxonomy" id="283909"/>
    <lineage>
        <taxon>Eukaryota</taxon>
        <taxon>Metazoa</taxon>
        <taxon>Spiralia</taxon>
        <taxon>Lophotrochozoa</taxon>
        <taxon>Annelida</taxon>
        <taxon>Polychaeta</taxon>
        <taxon>Sedentaria</taxon>
        <taxon>Scolecida</taxon>
        <taxon>Capitellidae</taxon>
        <taxon>Capitella</taxon>
    </lineage>
</organism>
<evidence type="ECO:0000256" key="10">
    <source>
        <dbReference type="ARBA" id="ARBA00022840"/>
    </source>
</evidence>
<dbReference type="GO" id="GO:0030154">
    <property type="term" value="P:cell differentiation"/>
    <property type="evidence" value="ECO:0007669"/>
    <property type="project" value="UniProtKB-KW"/>
</dbReference>
<keyword evidence="9" id="KW-0221">Differentiation</keyword>
<evidence type="ECO:0000256" key="6">
    <source>
        <dbReference type="ARBA" id="ARBA00022723"/>
    </source>
</evidence>
<dbReference type="GO" id="GO:0000287">
    <property type="term" value="F:magnesium ion binding"/>
    <property type="evidence" value="ECO:0007669"/>
    <property type="project" value="UniProtKB-ARBA"/>
</dbReference>
<evidence type="ECO:0000256" key="5">
    <source>
        <dbReference type="ARBA" id="ARBA00022679"/>
    </source>
</evidence>
<keyword evidence="2" id="KW-0217">Developmental protein</keyword>
<dbReference type="PROSITE" id="PS00107">
    <property type="entry name" value="PROTEIN_KINASE_ATP"/>
    <property type="match status" value="1"/>
</dbReference>
<dbReference type="PANTHER" id="PTHR24346:SF102">
    <property type="entry name" value="TESTIS-SPECIFIC SERINE_THREONINE-PROTEIN KINASE 1"/>
    <property type="match status" value="1"/>
</dbReference>
<dbReference type="OrthoDB" id="541276at2759"/>
<evidence type="ECO:0000256" key="4">
    <source>
        <dbReference type="ARBA" id="ARBA00022553"/>
    </source>
</evidence>
<evidence type="ECO:0000256" key="7">
    <source>
        <dbReference type="ARBA" id="ARBA00022741"/>
    </source>
</evidence>
<reference evidence="19" key="1">
    <citation type="submission" date="2012-12" db="EMBL/GenBank/DDBJ databases">
        <authorList>
            <person name="Hellsten U."/>
            <person name="Grimwood J."/>
            <person name="Chapman J.A."/>
            <person name="Shapiro H."/>
            <person name="Aerts A."/>
            <person name="Otillar R.P."/>
            <person name="Terry A.Y."/>
            <person name="Boore J.L."/>
            <person name="Simakov O."/>
            <person name="Marletaz F."/>
            <person name="Cho S.-J."/>
            <person name="Edsinger-Gonzales E."/>
            <person name="Havlak P."/>
            <person name="Kuo D.-H."/>
            <person name="Larsson T."/>
            <person name="Lv J."/>
            <person name="Arendt D."/>
            <person name="Savage R."/>
            <person name="Osoegawa K."/>
            <person name="de Jong P."/>
            <person name="Lindberg D.R."/>
            <person name="Seaver E.C."/>
            <person name="Weisblat D.A."/>
            <person name="Putnam N.H."/>
            <person name="Grigoriev I.V."/>
            <person name="Rokhsar D.S."/>
        </authorList>
    </citation>
    <scope>NUCLEOTIDE SEQUENCE</scope>
    <source>
        <strain evidence="19">I ESC-2004</strain>
    </source>
</reference>
<dbReference type="InterPro" id="IPR000719">
    <property type="entry name" value="Prot_kinase_dom"/>
</dbReference>